<comment type="caution">
    <text evidence="9">The sequence shown here is derived from an EMBL/GenBank/DDBJ whole genome shotgun (WGS) entry which is preliminary data.</text>
</comment>
<protein>
    <recommendedName>
        <fullName evidence="8">YetF C-terminal domain-containing protein</fullName>
    </recommendedName>
</protein>
<gene>
    <name evidence="9" type="ORF">LCGC14_0257930</name>
</gene>
<dbReference type="PANTHER" id="PTHR34582">
    <property type="entry name" value="UPF0702 TRANSMEMBRANE PROTEIN YCAP"/>
    <property type="match status" value="1"/>
</dbReference>
<dbReference type="Gene3D" id="3.30.240.20">
    <property type="entry name" value="bsu07140 like domains"/>
    <property type="match status" value="1"/>
</dbReference>
<reference evidence="9" key="1">
    <citation type="journal article" date="2015" name="Nature">
        <title>Complex archaea that bridge the gap between prokaryotes and eukaryotes.</title>
        <authorList>
            <person name="Spang A."/>
            <person name="Saw J.H."/>
            <person name="Jorgensen S.L."/>
            <person name="Zaremba-Niedzwiedzka K."/>
            <person name="Martijn J."/>
            <person name="Lind A.E."/>
            <person name="van Eijk R."/>
            <person name="Schleper C."/>
            <person name="Guy L."/>
            <person name="Ettema T.J."/>
        </authorList>
    </citation>
    <scope>NUCLEOTIDE SEQUENCE</scope>
</reference>
<keyword evidence="3" id="KW-1003">Cell membrane</keyword>
<comment type="subcellular location">
    <subcellularLocation>
        <location evidence="1">Cell membrane</location>
        <topology evidence="1">Multi-pass membrane protein</topology>
    </subcellularLocation>
</comment>
<proteinExistence type="inferred from homology"/>
<evidence type="ECO:0000259" key="8">
    <source>
        <dbReference type="Pfam" id="PF04239"/>
    </source>
</evidence>
<name>A0A0F9U2U5_9ZZZZ</name>
<dbReference type="EMBL" id="LAZR01000137">
    <property type="protein sequence ID" value="KKN87570.1"/>
    <property type="molecule type" value="Genomic_DNA"/>
</dbReference>
<feature type="transmembrane region" description="Helical" evidence="7">
    <location>
        <begin position="12"/>
        <end position="31"/>
    </location>
</feature>
<feature type="domain" description="YetF C-terminal" evidence="8">
    <location>
        <begin position="91"/>
        <end position="159"/>
    </location>
</feature>
<dbReference type="AlphaFoldDB" id="A0A0F9U2U5"/>
<keyword evidence="6 7" id="KW-0472">Membrane</keyword>
<dbReference type="Pfam" id="PF04239">
    <property type="entry name" value="DUF421"/>
    <property type="match status" value="1"/>
</dbReference>
<evidence type="ECO:0000256" key="1">
    <source>
        <dbReference type="ARBA" id="ARBA00004651"/>
    </source>
</evidence>
<keyword evidence="5 7" id="KW-1133">Transmembrane helix</keyword>
<evidence type="ECO:0000256" key="4">
    <source>
        <dbReference type="ARBA" id="ARBA00022692"/>
    </source>
</evidence>
<accession>A0A0F9U2U5</accession>
<dbReference type="InterPro" id="IPR007353">
    <property type="entry name" value="DUF421"/>
</dbReference>
<evidence type="ECO:0000256" key="7">
    <source>
        <dbReference type="SAM" id="Phobius"/>
    </source>
</evidence>
<feature type="transmembrane region" description="Helical" evidence="7">
    <location>
        <begin position="43"/>
        <end position="61"/>
    </location>
</feature>
<evidence type="ECO:0000256" key="6">
    <source>
        <dbReference type="ARBA" id="ARBA00023136"/>
    </source>
</evidence>
<sequence length="171" mass="19210">MFFDNTVLDVLARGFVLSGVALFWIILMVRIVGLNSFSKMTNFDFVTTIAFGSLLAGAAQASDWKAFFQTLVATACLFLFQFTLSYFRRRSSTVLHTIQNAPVYLMKDGKICEEAMRVKRVSRSDLMEKLRESNVSRLSDVRAAVFETTGEVSVLCGDEIDDAMLEFVKDV</sequence>
<evidence type="ECO:0000256" key="2">
    <source>
        <dbReference type="ARBA" id="ARBA00006448"/>
    </source>
</evidence>
<evidence type="ECO:0000256" key="3">
    <source>
        <dbReference type="ARBA" id="ARBA00022475"/>
    </source>
</evidence>
<evidence type="ECO:0000256" key="5">
    <source>
        <dbReference type="ARBA" id="ARBA00022989"/>
    </source>
</evidence>
<feature type="transmembrane region" description="Helical" evidence="7">
    <location>
        <begin position="67"/>
        <end position="87"/>
    </location>
</feature>
<dbReference type="GO" id="GO:0005886">
    <property type="term" value="C:plasma membrane"/>
    <property type="evidence" value="ECO:0007669"/>
    <property type="project" value="UniProtKB-SubCell"/>
</dbReference>
<evidence type="ECO:0000313" key="9">
    <source>
        <dbReference type="EMBL" id="KKN87570.1"/>
    </source>
</evidence>
<comment type="similarity">
    <text evidence="2">Belongs to the UPF0702 family.</text>
</comment>
<keyword evidence="4 7" id="KW-0812">Transmembrane</keyword>
<dbReference type="PANTHER" id="PTHR34582:SF6">
    <property type="entry name" value="UPF0702 TRANSMEMBRANE PROTEIN YCAP"/>
    <property type="match status" value="1"/>
</dbReference>
<dbReference type="InterPro" id="IPR023090">
    <property type="entry name" value="UPF0702_alpha/beta_dom_sf"/>
</dbReference>
<organism evidence="9">
    <name type="scientific">marine sediment metagenome</name>
    <dbReference type="NCBI Taxonomy" id="412755"/>
    <lineage>
        <taxon>unclassified sequences</taxon>
        <taxon>metagenomes</taxon>
        <taxon>ecological metagenomes</taxon>
    </lineage>
</organism>